<name>A0ACB7T345_HYAAI</name>
<gene>
    <name evidence="1" type="ORF">HPB50_016680</name>
</gene>
<comment type="caution">
    <text evidence="1">The sequence shown here is derived from an EMBL/GenBank/DDBJ whole genome shotgun (WGS) entry which is preliminary data.</text>
</comment>
<dbReference type="Proteomes" id="UP000821845">
    <property type="component" value="Chromosome 11"/>
</dbReference>
<protein>
    <submittedName>
        <fullName evidence="1">Uncharacterized protein</fullName>
    </submittedName>
</protein>
<sequence length="176" mass="19975">MKRKALLTDDADEVFSQAVPSAPFTRQDYETTDENISTCLEETLEEMITEVQADNQSSSSDECDDIASAVVPSDSAAKEAVELLQRYFEHEGINSGVMLMNLTRMRQFGWEERLGPLLQRYSRDISWGDQDLLNILFSAHPERLQLFSCRWNYRPDHCMYGAYCTAGPPACCARVT</sequence>
<accession>A0ACB7T345</accession>
<proteinExistence type="predicted"/>
<evidence type="ECO:0000313" key="2">
    <source>
        <dbReference type="Proteomes" id="UP000821845"/>
    </source>
</evidence>
<reference evidence="1" key="1">
    <citation type="submission" date="2020-05" db="EMBL/GenBank/DDBJ databases">
        <title>Large-scale comparative analyses of tick genomes elucidate their genetic diversity and vector capacities.</title>
        <authorList>
            <person name="Jia N."/>
            <person name="Wang J."/>
            <person name="Shi W."/>
            <person name="Du L."/>
            <person name="Sun Y."/>
            <person name="Zhan W."/>
            <person name="Jiang J."/>
            <person name="Wang Q."/>
            <person name="Zhang B."/>
            <person name="Ji P."/>
            <person name="Sakyi L.B."/>
            <person name="Cui X."/>
            <person name="Yuan T."/>
            <person name="Jiang B."/>
            <person name="Yang W."/>
            <person name="Lam T.T.-Y."/>
            <person name="Chang Q."/>
            <person name="Ding S."/>
            <person name="Wang X."/>
            <person name="Zhu J."/>
            <person name="Ruan X."/>
            <person name="Zhao L."/>
            <person name="Wei J."/>
            <person name="Que T."/>
            <person name="Du C."/>
            <person name="Cheng J."/>
            <person name="Dai P."/>
            <person name="Han X."/>
            <person name="Huang E."/>
            <person name="Gao Y."/>
            <person name="Liu J."/>
            <person name="Shao H."/>
            <person name="Ye R."/>
            <person name="Li L."/>
            <person name="Wei W."/>
            <person name="Wang X."/>
            <person name="Wang C."/>
            <person name="Yang T."/>
            <person name="Huo Q."/>
            <person name="Li W."/>
            <person name="Guo W."/>
            <person name="Chen H."/>
            <person name="Zhou L."/>
            <person name="Ni X."/>
            <person name="Tian J."/>
            <person name="Zhou Y."/>
            <person name="Sheng Y."/>
            <person name="Liu T."/>
            <person name="Pan Y."/>
            <person name="Xia L."/>
            <person name="Li J."/>
            <person name="Zhao F."/>
            <person name="Cao W."/>
        </authorList>
    </citation>
    <scope>NUCLEOTIDE SEQUENCE</scope>
    <source>
        <strain evidence="1">Hyas-2018</strain>
    </source>
</reference>
<evidence type="ECO:0000313" key="1">
    <source>
        <dbReference type="EMBL" id="KAH6941345.1"/>
    </source>
</evidence>
<organism evidence="1 2">
    <name type="scientific">Hyalomma asiaticum</name>
    <name type="common">Tick</name>
    <dbReference type="NCBI Taxonomy" id="266040"/>
    <lineage>
        <taxon>Eukaryota</taxon>
        <taxon>Metazoa</taxon>
        <taxon>Ecdysozoa</taxon>
        <taxon>Arthropoda</taxon>
        <taxon>Chelicerata</taxon>
        <taxon>Arachnida</taxon>
        <taxon>Acari</taxon>
        <taxon>Parasitiformes</taxon>
        <taxon>Ixodida</taxon>
        <taxon>Ixodoidea</taxon>
        <taxon>Ixodidae</taxon>
        <taxon>Hyalomminae</taxon>
        <taxon>Hyalomma</taxon>
    </lineage>
</organism>
<dbReference type="EMBL" id="CM023491">
    <property type="protein sequence ID" value="KAH6941345.1"/>
    <property type="molecule type" value="Genomic_DNA"/>
</dbReference>
<keyword evidence="2" id="KW-1185">Reference proteome</keyword>